<sequence length="214" mass="23063">LVTRAFLFFAYPGNISGDEVWVKAVDGFSGATPLAVPAAQTGADAVTLLSGFQQFDYSWLNMFIGWIPGSVGETSAIAILIGAAILIYTKIGSWRIIAGSIIGLVVTAIVTNLLAGNSTNTMLTLPAHYHLVMGGFLFGTVFMATDPVSAAYTNRGRWIYGFMIGFLTVIIRSMNPAYPEGTMLAILLMNAFAPLIDYFVVKGNIKKRMARYAK</sequence>
<dbReference type="Pfam" id="PF03116">
    <property type="entry name" value="NQR2_RnfD_RnfE"/>
    <property type="match status" value="1"/>
</dbReference>
<evidence type="ECO:0000256" key="4">
    <source>
        <dbReference type="ARBA" id="ARBA00022643"/>
    </source>
</evidence>
<keyword evidence="6" id="KW-1278">Translocase</keyword>
<evidence type="ECO:0000256" key="8">
    <source>
        <dbReference type="ARBA" id="ARBA00023136"/>
    </source>
</evidence>
<keyword evidence="4" id="KW-0288">FMN</keyword>
<accession>X0YDE2</accession>
<evidence type="ECO:0000256" key="2">
    <source>
        <dbReference type="ARBA" id="ARBA00022553"/>
    </source>
</evidence>
<feature type="transmembrane region" description="Helical" evidence="9">
    <location>
        <begin position="157"/>
        <end position="175"/>
    </location>
</feature>
<keyword evidence="2" id="KW-0597">Phosphoprotein</keyword>
<protein>
    <recommendedName>
        <fullName evidence="11">NADH:ubiquinone reductase (Na(+)-transporting) subunit B</fullName>
    </recommendedName>
</protein>
<feature type="transmembrane region" description="Helical" evidence="9">
    <location>
        <begin position="63"/>
        <end position="89"/>
    </location>
</feature>
<evidence type="ECO:0000256" key="7">
    <source>
        <dbReference type="ARBA" id="ARBA00022989"/>
    </source>
</evidence>
<reference evidence="10" key="1">
    <citation type="journal article" date="2014" name="Front. Microbiol.">
        <title>High frequency of phylogenetically diverse reductive dehalogenase-homologous genes in deep subseafloor sedimentary metagenomes.</title>
        <authorList>
            <person name="Kawai M."/>
            <person name="Futagami T."/>
            <person name="Toyoda A."/>
            <person name="Takaki Y."/>
            <person name="Nishi S."/>
            <person name="Hori S."/>
            <person name="Arai W."/>
            <person name="Tsubouchi T."/>
            <person name="Morono Y."/>
            <person name="Uchiyama I."/>
            <person name="Ito T."/>
            <person name="Fujiyama A."/>
            <person name="Inagaki F."/>
            <person name="Takami H."/>
        </authorList>
    </citation>
    <scope>NUCLEOTIDE SEQUENCE</scope>
    <source>
        <strain evidence="10">Expedition CK06-06</strain>
    </source>
</reference>
<dbReference type="GO" id="GO:0055085">
    <property type="term" value="P:transmembrane transport"/>
    <property type="evidence" value="ECO:0007669"/>
    <property type="project" value="InterPro"/>
</dbReference>
<evidence type="ECO:0000256" key="5">
    <source>
        <dbReference type="ARBA" id="ARBA00022692"/>
    </source>
</evidence>
<dbReference type="AlphaFoldDB" id="X0YDE2"/>
<dbReference type="InterPro" id="IPR004338">
    <property type="entry name" value="NqrB/RnfD"/>
</dbReference>
<evidence type="ECO:0000313" key="10">
    <source>
        <dbReference type="EMBL" id="GAG45292.1"/>
    </source>
</evidence>
<feature type="non-terminal residue" evidence="10">
    <location>
        <position position="1"/>
    </location>
</feature>
<keyword evidence="3" id="KW-0285">Flavoprotein</keyword>
<evidence type="ECO:0000256" key="9">
    <source>
        <dbReference type="SAM" id="Phobius"/>
    </source>
</evidence>
<evidence type="ECO:0008006" key="11">
    <source>
        <dbReference type="Google" id="ProtNLM"/>
    </source>
</evidence>
<proteinExistence type="predicted"/>
<organism evidence="10">
    <name type="scientific">marine sediment metagenome</name>
    <dbReference type="NCBI Taxonomy" id="412755"/>
    <lineage>
        <taxon>unclassified sequences</taxon>
        <taxon>metagenomes</taxon>
        <taxon>ecological metagenomes</taxon>
    </lineage>
</organism>
<evidence type="ECO:0000256" key="3">
    <source>
        <dbReference type="ARBA" id="ARBA00022630"/>
    </source>
</evidence>
<keyword evidence="5 9" id="KW-0812">Transmembrane</keyword>
<keyword evidence="8 9" id="KW-0472">Membrane</keyword>
<dbReference type="PANTHER" id="PTHR30578:SF1">
    <property type="entry name" value="NA(+)-TRANSLOCATING NADH-QUINONE REDUCTASE SUBUNIT B"/>
    <property type="match status" value="1"/>
</dbReference>
<gene>
    <name evidence="10" type="ORF">S01H1_74863</name>
</gene>
<keyword evidence="7 9" id="KW-1133">Transmembrane helix</keyword>
<dbReference type="GO" id="GO:0005886">
    <property type="term" value="C:plasma membrane"/>
    <property type="evidence" value="ECO:0007669"/>
    <property type="project" value="TreeGrafter"/>
</dbReference>
<feature type="transmembrane region" description="Helical" evidence="9">
    <location>
        <begin position="181"/>
        <end position="201"/>
    </location>
</feature>
<dbReference type="PANTHER" id="PTHR30578">
    <property type="entry name" value="ELECTRON TRANSPORT COMPLEX PROTEIN RNFD"/>
    <property type="match status" value="1"/>
</dbReference>
<name>X0YDE2_9ZZZZ</name>
<keyword evidence="1" id="KW-0813">Transport</keyword>
<evidence type="ECO:0000256" key="1">
    <source>
        <dbReference type="ARBA" id="ARBA00022448"/>
    </source>
</evidence>
<feature type="transmembrane region" description="Helical" evidence="9">
    <location>
        <begin position="127"/>
        <end position="145"/>
    </location>
</feature>
<feature type="transmembrane region" description="Helical" evidence="9">
    <location>
        <begin position="96"/>
        <end position="115"/>
    </location>
</feature>
<dbReference type="EMBL" id="BARS01050108">
    <property type="protein sequence ID" value="GAG45292.1"/>
    <property type="molecule type" value="Genomic_DNA"/>
</dbReference>
<comment type="caution">
    <text evidence="10">The sequence shown here is derived from an EMBL/GenBank/DDBJ whole genome shotgun (WGS) entry which is preliminary data.</text>
</comment>
<evidence type="ECO:0000256" key="6">
    <source>
        <dbReference type="ARBA" id="ARBA00022967"/>
    </source>
</evidence>